<sequence length="370" mass="39252">MLPILSPGRRGPLTLFSAAPYGKDSRAAPSPEGPSLPERPQAVLAMAAENVPYAFPPDLLARLRAHLDLDPTLVAHDFTEPRARAALARAEVLVTGWGCPRLDAAALDGAPKLRAVLHAAGSVKGFTTAEVWRRGILVSSAADANALPVAEYTLAMILLTGKDVFALREELRARRGFRYGAILPGLGNHGRRVGVVGASRVGRRLIELLRPHDLAVALADPTLDAEEAGRLGVPLLPLDDLLRTSDVVTLHAPETPATRQLIGARELALMPTGAVLLNTARGSLVDQDALVEEVRTGRLRAVLDVTDPEPLPTGSPLYDLPGVFVTPHLAGSQGNEVARLGRVVVEEAARWAAGAALRHAVDPETLERMA</sequence>
<dbReference type="InterPro" id="IPR029753">
    <property type="entry name" value="D-isomer_DH_CS"/>
</dbReference>
<dbReference type="PANTHER" id="PTHR42789">
    <property type="entry name" value="D-ISOMER SPECIFIC 2-HYDROXYACID DEHYDROGENASE FAMILY PROTEIN (AFU_ORTHOLOGUE AFUA_6G10090)"/>
    <property type="match status" value="1"/>
</dbReference>
<organism evidence="8 9">
    <name type="scientific">Streptomyces murinus</name>
    <dbReference type="NCBI Taxonomy" id="33900"/>
    <lineage>
        <taxon>Bacteria</taxon>
        <taxon>Bacillati</taxon>
        <taxon>Actinomycetota</taxon>
        <taxon>Actinomycetes</taxon>
        <taxon>Kitasatosporales</taxon>
        <taxon>Streptomycetaceae</taxon>
        <taxon>Streptomyces</taxon>
    </lineage>
</organism>
<evidence type="ECO:0000256" key="2">
    <source>
        <dbReference type="ARBA" id="ARBA00023002"/>
    </source>
</evidence>
<feature type="domain" description="D-isomer specific 2-hydroxyacid dehydrogenase catalytic" evidence="6">
    <location>
        <begin position="84"/>
        <end position="361"/>
    </location>
</feature>
<feature type="domain" description="D-isomer specific 2-hydroxyacid dehydrogenase NAD-binding" evidence="7">
    <location>
        <begin position="155"/>
        <end position="330"/>
    </location>
</feature>
<dbReference type="InterPro" id="IPR036291">
    <property type="entry name" value="NAD(P)-bd_dom_sf"/>
</dbReference>
<feature type="region of interest" description="Disordered" evidence="5">
    <location>
        <begin position="18"/>
        <end position="38"/>
    </location>
</feature>
<dbReference type="CDD" id="cd12167">
    <property type="entry name" value="2-Hacid_dh_8"/>
    <property type="match status" value="1"/>
</dbReference>
<dbReference type="PROSITE" id="PS00670">
    <property type="entry name" value="D_2_HYDROXYACID_DH_2"/>
    <property type="match status" value="1"/>
</dbReference>
<gene>
    <name evidence="8" type="ORF">HDA42_005985</name>
</gene>
<dbReference type="SUPFAM" id="SSF52283">
    <property type="entry name" value="Formate/glycerate dehydrogenase catalytic domain-like"/>
    <property type="match status" value="1"/>
</dbReference>
<dbReference type="GO" id="GO:0016616">
    <property type="term" value="F:oxidoreductase activity, acting on the CH-OH group of donors, NAD or NADP as acceptor"/>
    <property type="evidence" value="ECO:0007669"/>
    <property type="project" value="InterPro"/>
</dbReference>
<dbReference type="Proteomes" id="UP000577386">
    <property type="component" value="Unassembled WGS sequence"/>
</dbReference>
<reference evidence="8 9" key="1">
    <citation type="submission" date="2020-08" db="EMBL/GenBank/DDBJ databases">
        <title>Sequencing the genomes of 1000 actinobacteria strains.</title>
        <authorList>
            <person name="Klenk H.-P."/>
        </authorList>
    </citation>
    <scope>NUCLEOTIDE SEQUENCE [LARGE SCALE GENOMIC DNA]</scope>
    <source>
        <strain evidence="8 9">DSM 41827</strain>
    </source>
</reference>
<comment type="similarity">
    <text evidence="1 4">Belongs to the D-isomer specific 2-hydroxyacid dehydrogenase family.</text>
</comment>
<dbReference type="PROSITE" id="PS00671">
    <property type="entry name" value="D_2_HYDROXYACID_DH_3"/>
    <property type="match status" value="1"/>
</dbReference>
<evidence type="ECO:0000256" key="4">
    <source>
        <dbReference type="RuleBase" id="RU003719"/>
    </source>
</evidence>
<evidence type="ECO:0000256" key="3">
    <source>
        <dbReference type="ARBA" id="ARBA00023027"/>
    </source>
</evidence>
<dbReference type="InterPro" id="IPR006140">
    <property type="entry name" value="D-isomer_DH_NAD-bd"/>
</dbReference>
<dbReference type="SUPFAM" id="SSF51735">
    <property type="entry name" value="NAD(P)-binding Rossmann-fold domains"/>
    <property type="match status" value="1"/>
</dbReference>
<evidence type="ECO:0000256" key="5">
    <source>
        <dbReference type="SAM" id="MobiDB-lite"/>
    </source>
</evidence>
<evidence type="ECO:0000259" key="7">
    <source>
        <dbReference type="Pfam" id="PF02826"/>
    </source>
</evidence>
<name>A0A7W3NUC0_STRMR</name>
<dbReference type="EMBL" id="JACJIJ010000002">
    <property type="protein sequence ID" value="MBA9056807.1"/>
    <property type="molecule type" value="Genomic_DNA"/>
</dbReference>
<dbReference type="GO" id="GO:0051287">
    <property type="term" value="F:NAD binding"/>
    <property type="evidence" value="ECO:0007669"/>
    <property type="project" value="InterPro"/>
</dbReference>
<keyword evidence="2 4" id="KW-0560">Oxidoreductase</keyword>
<keyword evidence="3" id="KW-0520">NAD</keyword>
<evidence type="ECO:0000313" key="8">
    <source>
        <dbReference type="EMBL" id="MBA9056807.1"/>
    </source>
</evidence>
<evidence type="ECO:0000256" key="1">
    <source>
        <dbReference type="ARBA" id="ARBA00005854"/>
    </source>
</evidence>
<dbReference type="Gene3D" id="3.40.50.720">
    <property type="entry name" value="NAD(P)-binding Rossmann-like Domain"/>
    <property type="match status" value="2"/>
</dbReference>
<dbReference type="Pfam" id="PF00389">
    <property type="entry name" value="2-Hacid_dh"/>
    <property type="match status" value="1"/>
</dbReference>
<dbReference type="AlphaFoldDB" id="A0A7W3NUC0"/>
<proteinExistence type="inferred from homology"/>
<evidence type="ECO:0000259" key="6">
    <source>
        <dbReference type="Pfam" id="PF00389"/>
    </source>
</evidence>
<dbReference type="Pfam" id="PF02826">
    <property type="entry name" value="2-Hacid_dh_C"/>
    <property type="match status" value="1"/>
</dbReference>
<evidence type="ECO:0000313" key="9">
    <source>
        <dbReference type="Proteomes" id="UP000577386"/>
    </source>
</evidence>
<accession>A0A7W3NUC0</accession>
<dbReference type="PANTHER" id="PTHR42789:SF1">
    <property type="entry name" value="D-ISOMER SPECIFIC 2-HYDROXYACID DEHYDROGENASE FAMILY PROTEIN (AFU_ORTHOLOGUE AFUA_6G10090)"/>
    <property type="match status" value="1"/>
</dbReference>
<comment type="caution">
    <text evidence="8">The sequence shown here is derived from an EMBL/GenBank/DDBJ whole genome shotgun (WGS) entry which is preliminary data.</text>
</comment>
<dbReference type="InterPro" id="IPR006139">
    <property type="entry name" value="D-isomer_2_OHA_DH_cat_dom"/>
</dbReference>
<keyword evidence="9" id="KW-1185">Reference proteome</keyword>
<protein>
    <submittedName>
        <fullName evidence="8">Phosphoglycerate dehydrogenase-like enzyme</fullName>
    </submittedName>
</protein>
<dbReference type="InterPro" id="IPR050857">
    <property type="entry name" value="D-2-hydroxyacid_DH"/>
</dbReference>